<keyword evidence="2" id="KW-1185">Reference proteome</keyword>
<proteinExistence type="predicted"/>
<evidence type="ECO:0000313" key="1">
    <source>
        <dbReference type="EMBL" id="TMS37923.1"/>
    </source>
</evidence>
<gene>
    <name evidence="1" type="ORF">L596_004758</name>
</gene>
<reference evidence="1 2" key="1">
    <citation type="journal article" date="2015" name="Genome Biol.">
        <title>Comparative genomics of Steinernema reveals deeply conserved gene regulatory networks.</title>
        <authorList>
            <person name="Dillman A.R."/>
            <person name="Macchietto M."/>
            <person name="Porter C.F."/>
            <person name="Rogers A."/>
            <person name="Williams B."/>
            <person name="Antoshechkin I."/>
            <person name="Lee M.M."/>
            <person name="Goodwin Z."/>
            <person name="Lu X."/>
            <person name="Lewis E.E."/>
            <person name="Goodrich-Blair H."/>
            <person name="Stock S.P."/>
            <person name="Adams B.J."/>
            <person name="Sternberg P.W."/>
            <person name="Mortazavi A."/>
        </authorList>
    </citation>
    <scope>NUCLEOTIDE SEQUENCE [LARGE SCALE GENOMIC DNA]</scope>
    <source>
        <strain evidence="1 2">ALL</strain>
    </source>
</reference>
<reference evidence="1 2" key="2">
    <citation type="journal article" date="2019" name="G3 (Bethesda)">
        <title>Hybrid Assembly of the Genome of the Entomopathogenic Nematode Steinernema carpocapsae Identifies the X-Chromosome.</title>
        <authorList>
            <person name="Serra L."/>
            <person name="Macchietto M."/>
            <person name="Macias-Munoz A."/>
            <person name="McGill C.J."/>
            <person name="Rodriguez I.M."/>
            <person name="Rodriguez B."/>
            <person name="Murad R."/>
            <person name="Mortazavi A."/>
        </authorList>
    </citation>
    <scope>NUCLEOTIDE SEQUENCE [LARGE SCALE GENOMIC DNA]</scope>
    <source>
        <strain evidence="1 2">ALL</strain>
    </source>
</reference>
<accession>A0A4V6I880</accession>
<dbReference type="Proteomes" id="UP000298663">
    <property type="component" value="Unassembled WGS sequence"/>
</dbReference>
<sequence length="99" mass="10910">MFTKCASISPPPREPCHLHQQTLTLGASVIAVTSIRSLHTYVPLAVFSFDTSELEYYIVADGGGKEEAAEDKAKKKNKREECFLGTRHRASIEGASEKK</sequence>
<organism evidence="1 2">
    <name type="scientific">Steinernema carpocapsae</name>
    <name type="common">Entomopathogenic nematode</name>
    <dbReference type="NCBI Taxonomy" id="34508"/>
    <lineage>
        <taxon>Eukaryota</taxon>
        <taxon>Metazoa</taxon>
        <taxon>Ecdysozoa</taxon>
        <taxon>Nematoda</taxon>
        <taxon>Chromadorea</taxon>
        <taxon>Rhabditida</taxon>
        <taxon>Tylenchina</taxon>
        <taxon>Panagrolaimomorpha</taxon>
        <taxon>Strongyloidoidea</taxon>
        <taxon>Steinernematidae</taxon>
        <taxon>Steinernema</taxon>
    </lineage>
</organism>
<protein>
    <submittedName>
        <fullName evidence="1">Uncharacterized protein</fullName>
    </submittedName>
</protein>
<name>A0A4V6I880_STECR</name>
<comment type="caution">
    <text evidence="1">The sequence shown here is derived from an EMBL/GenBank/DDBJ whole genome shotgun (WGS) entry which is preliminary data.</text>
</comment>
<dbReference type="AlphaFoldDB" id="A0A4V6I880"/>
<evidence type="ECO:0000313" key="2">
    <source>
        <dbReference type="Proteomes" id="UP000298663"/>
    </source>
</evidence>
<dbReference type="EMBL" id="AZBU02000001">
    <property type="protein sequence ID" value="TMS37923.1"/>
    <property type="molecule type" value="Genomic_DNA"/>
</dbReference>